<reference evidence="1 2" key="1">
    <citation type="submission" date="2020-02" db="EMBL/GenBank/DDBJ databases">
        <authorList>
            <person name="Ferguson B K."/>
        </authorList>
    </citation>
    <scope>NUCLEOTIDE SEQUENCE [LARGE SCALE GENOMIC DNA]</scope>
</reference>
<evidence type="ECO:0000313" key="1">
    <source>
        <dbReference type="EMBL" id="CAB0003462.1"/>
    </source>
</evidence>
<dbReference type="Proteomes" id="UP000479000">
    <property type="component" value="Unassembled WGS sequence"/>
</dbReference>
<dbReference type="AlphaFoldDB" id="A0A6H5GJG3"/>
<name>A0A6H5GJG3_9HEMI</name>
<proteinExistence type="predicted"/>
<dbReference type="EMBL" id="CADCXU010013499">
    <property type="protein sequence ID" value="CAB0003462.1"/>
    <property type="molecule type" value="Genomic_DNA"/>
</dbReference>
<feature type="non-terminal residue" evidence="1">
    <location>
        <position position="1"/>
    </location>
</feature>
<gene>
    <name evidence="1" type="ORF">NTEN_LOCUS8990</name>
</gene>
<protein>
    <submittedName>
        <fullName evidence="1">Uncharacterized protein</fullName>
    </submittedName>
</protein>
<organism evidence="1 2">
    <name type="scientific">Nesidiocoris tenuis</name>
    <dbReference type="NCBI Taxonomy" id="355587"/>
    <lineage>
        <taxon>Eukaryota</taxon>
        <taxon>Metazoa</taxon>
        <taxon>Ecdysozoa</taxon>
        <taxon>Arthropoda</taxon>
        <taxon>Hexapoda</taxon>
        <taxon>Insecta</taxon>
        <taxon>Pterygota</taxon>
        <taxon>Neoptera</taxon>
        <taxon>Paraneoptera</taxon>
        <taxon>Hemiptera</taxon>
        <taxon>Heteroptera</taxon>
        <taxon>Panheteroptera</taxon>
        <taxon>Cimicomorpha</taxon>
        <taxon>Miridae</taxon>
        <taxon>Dicyphina</taxon>
        <taxon>Nesidiocoris</taxon>
    </lineage>
</organism>
<keyword evidence="2" id="KW-1185">Reference proteome</keyword>
<sequence>EQDPRVRFVCVNHSNVAIRLSSALYQYLFHNVYLGYTDFMDAISESSTIRAGFPVRIFSILWPPGATKYDVPTAATEKVYRFSNFNIPAKRIKRLDRQKNPDRLRANFLAHRVLPVPYKDRLLPSTPEACWIAGEAFIRCEGQFFDSVRVIVFTLTPTFRGEESSRKMCRGSGSILPYGIRYTKFFNPASSWENHWRWVMEL</sequence>
<evidence type="ECO:0000313" key="2">
    <source>
        <dbReference type="Proteomes" id="UP000479000"/>
    </source>
</evidence>
<accession>A0A6H5GJG3</accession>